<name>A0A816C586_ADIRI</name>
<comment type="caution">
    <text evidence="2">The sequence shown here is derived from an EMBL/GenBank/DDBJ whole genome shotgun (WGS) entry which is preliminary data.</text>
</comment>
<organism evidence="2 3">
    <name type="scientific">Adineta ricciae</name>
    <name type="common">Rotifer</name>
    <dbReference type="NCBI Taxonomy" id="249248"/>
    <lineage>
        <taxon>Eukaryota</taxon>
        <taxon>Metazoa</taxon>
        <taxon>Spiralia</taxon>
        <taxon>Gnathifera</taxon>
        <taxon>Rotifera</taxon>
        <taxon>Eurotatoria</taxon>
        <taxon>Bdelloidea</taxon>
        <taxon>Adinetida</taxon>
        <taxon>Adinetidae</taxon>
        <taxon>Adineta</taxon>
    </lineage>
</organism>
<reference evidence="2" key="1">
    <citation type="submission" date="2021-02" db="EMBL/GenBank/DDBJ databases">
        <authorList>
            <person name="Nowell W R."/>
        </authorList>
    </citation>
    <scope>NUCLEOTIDE SEQUENCE</scope>
</reference>
<dbReference type="EMBL" id="CAJNOR010007436">
    <property type="protein sequence ID" value="CAF1617262.1"/>
    <property type="molecule type" value="Genomic_DNA"/>
</dbReference>
<feature type="signal peptide" evidence="1">
    <location>
        <begin position="1"/>
        <end position="19"/>
    </location>
</feature>
<dbReference type="Proteomes" id="UP000663828">
    <property type="component" value="Unassembled WGS sequence"/>
</dbReference>
<protein>
    <submittedName>
        <fullName evidence="2">Uncharacterized protein</fullName>
    </submittedName>
</protein>
<dbReference type="AlphaFoldDB" id="A0A816C586"/>
<evidence type="ECO:0000313" key="3">
    <source>
        <dbReference type="Proteomes" id="UP000663828"/>
    </source>
</evidence>
<proteinExistence type="predicted"/>
<evidence type="ECO:0000256" key="1">
    <source>
        <dbReference type="SAM" id="SignalP"/>
    </source>
</evidence>
<evidence type="ECO:0000313" key="2">
    <source>
        <dbReference type="EMBL" id="CAF1617262.1"/>
    </source>
</evidence>
<keyword evidence="3" id="KW-1185">Reference proteome</keyword>
<gene>
    <name evidence="2" type="ORF">XAT740_LOCUS49731</name>
</gene>
<accession>A0A816C586</accession>
<keyword evidence="1" id="KW-0732">Signal</keyword>
<feature type="chain" id="PRO_5032343865" evidence="1">
    <location>
        <begin position="20"/>
        <end position="392"/>
    </location>
</feature>
<sequence length="392" mass="43853">MIFFSLIVFLWFVPPMTICKRGDEDDFDSNCLSDDLKDLINRYAGRTFSYSELSSVVTNIKMENDLCKLRFHRKFMDYCHNQVFIGELTELKTIIGIQMIPYGQDGSVALDDGGNPIECTSNPHDLGHILDIFNRRLSFYYIQCLIHLRPNANFNLQNLLFHFLHSSSKLPSTKKGIISGPTSVSLGSNETVYNVSIRCPSDCTCMWLLDDRVIVPQANSSVKLMFNEKNVGNRTLSYVKYIANKSTILASLSIIILCNSTQTTMSTNATSILSTTTPISSTTSALSEPTPTCNSCNINYTITQYNSSDVMGSCNQFCSSFEYVCNITANTTSCITSYDDGSEHAYLRRRRGSYRPRTFNLSNSGACSENPDYYCCCISIPSTNETRIASAK</sequence>